<dbReference type="GO" id="GO:0003723">
    <property type="term" value="F:RNA binding"/>
    <property type="evidence" value="ECO:0007669"/>
    <property type="project" value="InterPro"/>
</dbReference>
<dbReference type="GO" id="GO:0009982">
    <property type="term" value="F:pseudouridine synthase activity"/>
    <property type="evidence" value="ECO:0007669"/>
    <property type="project" value="InterPro"/>
</dbReference>
<accession>A0AAI9SB99</accession>
<evidence type="ECO:0000259" key="2">
    <source>
        <dbReference type="Pfam" id="PF00849"/>
    </source>
</evidence>
<dbReference type="InterPro" id="IPR050188">
    <property type="entry name" value="RluA_PseudoU_synthase"/>
</dbReference>
<comment type="similarity">
    <text evidence="1">Belongs to the pseudouridine synthase RluA family.</text>
</comment>
<name>A0AAI9SB99_9BURK</name>
<dbReference type="RefSeq" id="WP_152157055.1">
    <property type="nucleotide sequence ID" value="NZ_WEHW01000026.1"/>
</dbReference>
<organism evidence="3 4">
    <name type="scientific">Sutterella seckii</name>
    <dbReference type="NCBI Taxonomy" id="1944635"/>
    <lineage>
        <taxon>Bacteria</taxon>
        <taxon>Pseudomonadati</taxon>
        <taxon>Pseudomonadota</taxon>
        <taxon>Betaproteobacteria</taxon>
        <taxon>Burkholderiales</taxon>
        <taxon>Sutterellaceae</taxon>
        <taxon>Sutterella</taxon>
    </lineage>
</organism>
<dbReference type="SUPFAM" id="SSF55120">
    <property type="entry name" value="Pseudouridine synthase"/>
    <property type="match status" value="1"/>
</dbReference>
<evidence type="ECO:0000313" key="4">
    <source>
        <dbReference type="Proteomes" id="UP000469462"/>
    </source>
</evidence>
<proteinExistence type="inferred from homology"/>
<sequence length="447" mass="48603">MTSRLIALPGFHPEDLPARFPSPWHGAPSECLLRARDMAEACGHFHADCGRRGLLLLRNEANGEYSAAIAEEPFHEPDGARIQGLPHARSILGTTRDDVFQREAARISLAQLSGGSMTLLAFSEKERAKRPAKIARGGGAGLNLNFEHWNRALLEALDAPIVSNLLFAAALRKAGEPLTPVGSLEWWRGAMPSYDVKWDGMVLSPRTTVKPLAEWLLEGIPFASDPRAEDPFTLQLAPEILLEEKDFIAVMKPSGLLSVPGTGGLPDALTLASRMTGANLTAVHRLDMDTSGILLYAKTPEGTRSLMAAFREGRVHKRYRALLEGIPAGEDGLIDFPITTHPLDRLRQIAAAGGRPSRTRWAKVSVSNGQTLVDFYPLTGRTHQLRLHAAHPLGLGSPIAGDPYYSRAGLIADTPENPLRLHAAEIHFPSPADGREIRLLSEESFPS</sequence>
<dbReference type="EMBL" id="WEHW01000026">
    <property type="protein sequence ID" value="KAB7650890.1"/>
    <property type="molecule type" value="Genomic_DNA"/>
</dbReference>
<gene>
    <name evidence="3" type="ORF">GBM96_07540</name>
</gene>
<dbReference type="PANTHER" id="PTHR21600">
    <property type="entry name" value="MITOCHONDRIAL RNA PSEUDOURIDINE SYNTHASE"/>
    <property type="match status" value="1"/>
</dbReference>
<comment type="caution">
    <text evidence="3">The sequence shown here is derived from an EMBL/GenBank/DDBJ whole genome shotgun (WGS) entry which is preliminary data.</text>
</comment>
<dbReference type="PANTHER" id="PTHR21600:SF87">
    <property type="entry name" value="RNA PSEUDOURIDYLATE SYNTHASE DOMAIN-CONTAINING PROTEIN 1"/>
    <property type="match status" value="1"/>
</dbReference>
<evidence type="ECO:0000313" key="3">
    <source>
        <dbReference type="EMBL" id="KAB7650890.1"/>
    </source>
</evidence>
<keyword evidence="4" id="KW-1185">Reference proteome</keyword>
<reference evidence="3 4" key="1">
    <citation type="submission" date="2019-10" db="EMBL/GenBank/DDBJ databases">
        <title>Genome diversity of Sutterella seckii.</title>
        <authorList>
            <person name="Chaplin A.V."/>
            <person name="Sokolova S.R."/>
            <person name="Mosin K.A."/>
            <person name="Ivanova E.L."/>
            <person name="Kochetkova T.O."/>
            <person name="Goltsov A.Y."/>
            <person name="Trofimov D.Y."/>
            <person name="Efimov B.A."/>
        </authorList>
    </citation>
    <scope>NUCLEOTIDE SEQUENCE [LARGE SCALE GENOMIC DNA]</scope>
    <source>
        <strain evidence="3 4">ASD3426</strain>
    </source>
</reference>
<dbReference type="GO" id="GO:0140098">
    <property type="term" value="F:catalytic activity, acting on RNA"/>
    <property type="evidence" value="ECO:0007669"/>
    <property type="project" value="UniProtKB-ARBA"/>
</dbReference>
<dbReference type="Gene3D" id="3.30.2350.10">
    <property type="entry name" value="Pseudouridine synthase"/>
    <property type="match status" value="1"/>
</dbReference>
<protein>
    <submittedName>
        <fullName evidence="3">RluA family pseudouridine synthase</fullName>
    </submittedName>
</protein>
<dbReference type="AlphaFoldDB" id="A0AAI9SB99"/>
<dbReference type="Proteomes" id="UP000469462">
    <property type="component" value="Unassembled WGS sequence"/>
</dbReference>
<dbReference type="InterPro" id="IPR006145">
    <property type="entry name" value="PsdUridine_synth_RsuA/RluA"/>
</dbReference>
<dbReference type="InterPro" id="IPR020103">
    <property type="entry name" value="PsdUridine_synth_cat_dom_sf"/>
</dbReference>
<dbReference type="GO" id="GO:0000455">
    <property type="term" value="P:enzyme-directed rRNA pseudouridine synthesis"/>
    <property type="evidence" value="ECO:0007669"/>
    <property type="project" value="TreeGrafter"/>
</dbReference>
<dbReference type="CDD" id="cd02869">
    <property type="entry name" value="PseudoU_synth_RluA_like"/>
    <property type="match status" value="1"/>
</dbReference>
<evidence type="ECO:0000256" key="1">
    <source>
        <dbReference type="ARBA" id="ARBA00010876"/>
    </source>
</evidence>
<dbReference type="Pfam" id="PF00849">
    <property type="entry name" value="PseudoU_synth_2"/>
    <property type="match status" value="1"/>
</dbReference>
<feature type="domain" description="Pseudouridine synthase RsuA/RluA-like" evidence="2">
    <location>
        <begin position="246"/>
        <end position="391"/>
    </location>
</feature>